<evidence type="ECO:0000256" key="1">
    <source>
        <dbReference type="SAM" id="MobiDB-lite"/>
    </source>
</evidence>
<organism evidence="3 4">
    <name type="scientific">Streptomyces rubrolavendulae</name>
    <dbReference type="NCBI Taxonomy" id="285473"/>
    <lineage>
        <taxon>Bacteria</taxon>
        <taxon>Bacillati</taxon>
        <taxon>Actinomycetota</taxon>
        <taxon>Actinomycetes</taxon>
        <taxon>Kitasatosporales</taxon>
        <taxon>Streptomycetaceae</taxon>
        <taxon>Streptomyces</taxon>
    </lineage>
</organism>
<feature type="transmembrane region" description="Helical" evidence="2">
    <location>
        <begin position="144"/>
        <end position="166"/>
    </location>
</feature>
<dbReference type="KEGG" id="srn:A4G23_04178"/>
<dbReference type="EMBL" id="CP017316">
    <property type="protein sequence ID" value="AOT61295.1"/>
    <property type="molecule type" value="Genomic_DNA"/>
</dbReference>
<name>A0A1D8G748_9ACTN</name>
<feature type="transmembrane region" description="Helical" evidence="2">
    <location>
        <begin position="373"/>
        <end position="398"/>
    </location>
</feature>
<feature type="region of interest" description="Disordered" evidence="1">
    <location>
        <begin position="171"/>
        <end position="206"/>
    </location>
</feature>
<dbReference type="Proteomes" id="UP000095349">
    <property type="component" value="Chromosome"/>
</dbReference>
<sequence>MLALRLTRGAHPFLLVRRLLVAAAAAGAGLLLLCVLGYAVAHPDRPYASALRLAWCAPPLAACAHLAVAVARTDPATRPRPGLCALGLGPVRLTALAAASTAVACTLGSALALLVFLYLRGDLAGLPFGGAAAEPLGAGRPLPLPAALTLLALVPAAASAAVALALRPAGRRRAGGGGRAAGTGAAPDTGGTAPATAAARDPFAPAPAPTGLPRGVALMAAGLALGMHGARDTGGALPLPGGVPGSPAPVLAGWALLALGLVVTGPGLTHLCGRLLQAYRPGAARLLAGRTLMAEARRLGRPLGVLCAVLAAGLTASSLYAATDARPFGPLSGLGATVVLACSVAAALVAAVETRQLRAGTTSALLRIGAPAGLLRSAALLRAGALLAAFAPLTWLAATLTALPLRG</sequence>
<keyword evidence="2" id="KW-0812">Transmembrane</keyword>
<accession>A0A1D8G748</accession>
<dbReference type="PATRIC" id="fig|285473.5.peg.4383"/>
<keyword evidence="4" id="KW-1185">Reference proteome</keyword>
<feature type="transmembrane region" description="Helical" evidence="2">
    <location>
        <begin position="52"/>
        <end position="72"/>
    </location>
</feature>
<dbReference type="AlphaFoldDB" id="A0A1D8G748"/>
<feature type="transmembrane region" description="Helical" evidence="2">
    <location>
        <begin position="303"/>
        <end position="322"/>
    </location>
</feature>
<dbReference type="GeneID" id="33066614"/>
<dbReference type="RefSeq" id="WP_069978164.1">
    <property type="nucleotide sequence ID" value="NZ_CP017316.1"/>
</dbReference>
<evidence type="ECO:0000313" key="3">
    <source>
        <dbReference type="EMBL" id="AOT61295.1"/>
    </source>
</evidence>
<dbReference type="OrthoDB" id="4216285at2"/>
<reference evidence="3 4" key="1">
    <citation type="submission" date="2016-09" db="EMBL/GenBank/DDBJ databases">
        <title>Streptomyces rubrolavendulae MJM4426 Genome sequencing and assembly.</title>
        <authorList>
            <person name="Kim J.-G."/>
        </authorList>
    </citation>
    <scope>NUCLEOTIDE SEQUENCE [LARGE SCALE GENOMIC DNA]</scope>
    <source>
        <strain evidence="3 4">MJM4426</strain>
    </source>
</reference>
<feature type="compositionally biased region" description="Low complexity" evidence="1">
    <location>
        <begin position="182"/>
        <end position="203"/>
    </location>
</feature>
<evidence type="ECO:0000256" key="2">
    <source>
        <dbReference type="SAM" id="Phobius"/>
    </source>
</evidence>
<feature type="transmembrane region" description="Helical" evidence="2">
    <location>
        <begin position="93"/>
        <end position="119"/>
    </location>
</feature>
<feature type="transmembrane region" description="Helical" evidence="2">
    <location>
        <begin position="20"/>
        <end position="40"/>
    </location>
</feature>
<keyword evidence="2" id="KW-1133">Transmembrane helix</keyword>
<keyword evidence="2" id="KW-0472">Membrane</keyword>
<protein>
    <submittedName>
        <fullName evidence="3">Uncharacterized protein</fullName>
    </submittedName>
</protein>
<proteinExistence type="predicted"/>
<gene>
    <name evidence="3" type="ORF">A4G23_04178</name>
</gene>
<dbReference type="STRING" id="285473.A4G23_04178"/>
<feature type="transmembrane region" description="Helical" evidence="2">
    <location>
        <begin position="328"/>
        <end position="352"/>
    </location>
</feature>
<evidence type="ECO:0000313" key="4">
    <source>
        <dbReference type="Proteomes" id="UP000095349"/>
    </source>
</evidence>